<evidence type="ECO:0000256" key="3">
    <source>
        <dbReference type="ARBA" id="ARBA00022643"/>
    </source>
</evidence>
<dbReference type="PRINTS" id="PR00690">
    <property type="entry name" value="ADHESNFAMILY"/>
</dbReference>
<evidence type="ECO:0000313" key="8">
    <source>
        <dbReference type="EMBL" id="CDW59971.1"/>
    </source>
</evidence>
<gene>
    <name evidence="8" type="ORF">TTRE_0000831801</name>
</gene>
<organism evidence="8 9">
    <name type="scientific">Trichuris trichiura</name>
    <name type="common">Whipworm</name>
    <name type="synonym">Trichocephalus trichiurus</name>
    <dbReference type="NCBI Taxonomy" id="36087"/>
    <lineage>
        <taxon>Eukaryota</taxon>
        <taxon>Metazoa</taxon>
        <taxon>Ecdysozoa</taxon>
        <taxon>Nematoda</taxon>
        <taxon>Enoplea</taxon>
        <taxon>Dorylaimia</taxon>
        <taxon>Trichinellida</taxon>
        <taxon>Trichuridae</taxon>
        <taxon>Trichuris</taxon>
    </lineage>
</organism>
<feature type="domain" description="FMN hydroxy acid dehydrogenase" evidence="7">
    <location>
        <begin position="9"/>
        <end position="369"/>
    </location>
</feature>
<dbReference type="Pfam" id="PF01070">
    <property type="entry name" value="FMN_dh"/>
    <property type="match status" value="1"/>
</dbReference>
<dbReference type="PROSITE" id="PS51349">
    <property type="entry name" value="FMN_HYDROXY_ACID_DH_2"/>
    <property type="match status" value="1"/>
</dbReference>
<dbReference type="Proteomes" id="UP000030665">
    <property type="component" value="Unassembled WGS sequence"/>
</dbReference>
<reference evidence="8" key="2">
    <citation type="submission" date="2014-03" db="EMBL/GenBank/DDBJ databases">
        <title>The whipworm genome and dual-species transcriptomics of an intimate host-pathogen interaction.</title>
        <authorList>
            <person name="Foth B.J."/>
            <person name="Tsai I.J."/>
            <person name="Reid A.J."/>
            <person name="Bancroft A.J."/>
            <person name="Nichol S."/>
            <person name="Tracey A."/>
            <person name="Holroyd N."/>
            <person name="Cotton J.A."/>
            <person name="Stanley E.J."/>
            <person name="Zarowiecki M."/>
            <person name="Liu J.Z."/>
            <person name="Huckvale T."/>
            <person name="Cooper P.J."/>
            <person name="Grencis R.K."/>
            <person name="Berriman M."/>
        </authorList>
    </citation>
    <scope>NUCLEOTIDE SEQUENCE [LARGE SCALE GENOMIC DNA]</scope>
</reference>
<dbReference type="GO" id="GO:0003973">
    <property type="term" value="F:(S)-2-hydroxy-acid oxidase activity"/>
    <property type="evidence" value="ECO:0007669"/>
    <property type="project" value="UniProtKB-EC"/>
</dbReference>
<dbReference type="PROSITE" id="PS00557">
    <property type="entry name" value="FMN_HYDROXY_ACID_DH_1"/>
    <property type="match status" value="1"/>
</dbReference>
<dbReference type="CDD" id="cd01137">
    <property type="entry name" value="PsaA"/>
    <property type="match status" value="1"/>
</dbReference>
<dbReference type="SUPFAM" id="SSF53807">
    <property type="entry name" value="Helical backbone' metal receptor"/>
    <property type="match status" value="1"/>
</dbReference>
<proteinExistence type="predicted"/>
<evidence type="ECO:0000256" key="4">
    <source>
        <dbReference type="ARBA" id="ARBA00023002"/>
    </source>
</evidence>
<dbReference type="PANTHER" id="PTHR10578">
    <property type="entry name" value="S -2-HYDROXY-ACID OXIDASE-RELATED"/>
    <property type="match status" value="1"/>
</dbReference>
<dbReference type="GO" id="GO:0007155">
    <property type="term" value="P:cell adhesion"/>
    <property type="evidence" value="ECO:0007669"/>
    <property type="project" value="InterPro"/>
</dbReference>
<dbReference type="InterPro" id="IPR037396">
    <property type="entry name" value="FMN_HAD"/>
</dbReference>
<dbReference type="PANTHER" id="PTHR10578:SF107">
    <property type="entry name" value="2-HYDROXYACID OXIDASE 1"/>
    <property type="match status" value="1"/>
</dbReference>
<evidence type="ECO:0000259" key="7">
    <source>
        <dbReference type="PROSITE" id="PS51349"/>
    </source>
</evidence>
<dbReference type="CDD" id="cd04737">
    <property type="entry name" value="LOX_like_FMN"/>
    <property type="match status" value="1"/>
</dbReference>
<dbReference type="EMBL" id="HG806808">
    <property type="protein sequence ID" value="CDW59971.1"/>
    <property type="molecule type" value="Genomic_DNA"/>
</dbReference>
<dbReference type="PRINTS" id="PR00691">
    <property type="entry name" value="ADHESINB"/>
</dbReference>
<dbReference type="GO" id="GO:0046872">
    <property type="term" value="F:metal ion binding"/>
    <property type="evidence" value="ECO:0007669"/>
    <property type="project" value="InterPro"/>
</dbReference>
<keyword evidence="3" id="KW-0288">FMN</keyword>
<dbReference type="SUPFAM" id="SSF51395">
    <property type="entry name" value="FMN-linked oxidoreductases"/>
    <property type="match status" value="1"/>
</dbReference>
<dbReference type="InterPro" id="IPR000262">
    <property type="entry name" value="FMN-dep_DH"/>
</dbReference>
<keyword evidence="4" id="KW-0560">Oxidoreductase</keyword>
<dbReference type="Pfam" id="PF01297">
    <property type="entry name" value="ZnuA"/>
    <property type="match status" value="1"/>
</dbReference>
<dbReference type="STRING" id="36087.A0A077ZHX7"/>
<evidence type="ECO:0000256" key="2">
    <source>
        <dbReference type="ARBA" id="ARBA00022630"/>
    </source>
</evidence>
<evidence type="ECO:0000256" key="1">
    <source>
        <dbReference type="ARBA" id="ARBA00001917"/>
    </source>
</evidence>
<dbReference type="GO" id="GO:0030001">
    <property type="term" value="P:metal ion transport"/>
    <property type="evidence" value="ECO:0007669"/>
    <property type="project" value="InterPro"/>
</dbReference>
<dbReference type="InterPro" id="IPR006128">
    <property type="entry name" value="Lipoprotein_PsaA-like"/>
</dbReference>
<evidence type="ECO:0000256" key="6">
    <source>
        <dbReference type="ARBA" id="ARBA00029327"/>
    </source>
</evidence>
<evidence type="ECO:0000256" key="5">
    <source>
        <dbReference type="ARBA" id="ARBA00029325"/>
    </source>
</evidence>
<dbReference type="OrthoDB" id="25826at2759"/>
<evidence type="ECO:0000313" key="9">
    <source>
        <dbReference type="Proteomes" id="UP000030665"/>
    </source>
</evidence>
<sequence>MTYQASNEEHPIEIVNIASLEGRVKERMEKGAFGYIRGGSEDEWTMKENTSSFNKKTIMPRVLRGIDHADLSTKLWDMDLATPIIQAPSAAQGLAHEKGEADTAKGVADAGSIFSISTYANTTIEDAAAAAPNAPQFFQLYMSKDDGFNAFILEKAVKAGAKAIILTADSTLGGYREEDIVNKFQFPLPMPNLAAYSAKSASGDGEGKGIAEIYAAAKQGLVPEDIKKIKDLTSLPVFVKGIQSPEDAEVAIAAGADGIWVSNHGGRQLDGGPASFDVLPLITGVVNKRVPIVFDSGVRRGEHVFKALASGADLVAIGRPVIYGLNLGGAEGVKSVFDHLNKELSITMQLAGTKTINEELRDEGKSIVIVHHDLHKITDYFDEVILLNKGLIASGPVAQTYTSQNMERTYGSEITQMLRVGDMIKEVGKDEVSVHSIVPVGTDPHEYEPLPEDIKKTSEADVVFYNGLNLETGNGWFDKLMDTAKKKENKDYFAVSKEVEPIHLTSNSKQEDPHAWLDITNGILYVKQIQAVLSDQDPDNRLDYERNAGAYIRKLKELDASAKEKFADIPIEKKLLVTSEGAFKYFSKAYDLTAAYIWEINTESQGTPEQMKQIVEKVRASEVPSLFVETSVDRRSMERLSKEVDLPIYSDLFTDSLAKKGKPGDSYYSMMKWNLDKIHEGLMK</sequence>
<keyword evidence="2" id="KW-0285">Flavoprotein</keyword>
<dbReference type="InterPro" id="IPR008259">
    <property type="entry name" value="FMN_hydac_DH_AS"/>
</dbReference>
<comment type="cofactor">
    <cofactor evidence="1">
        <name>FMN</name>
        <dbReference type="ChEBI" id="CHEBI:58210"/>
    </cofactor>
</comment>
<dbReference type="Gene3D" id="3.20.20.70">
    <property type="entry name" value="Aldolase class I"/>
    <property type="match status" value="1"/>
</dbReference>
<dbReference type="InterPro" id="IPR013785">
    <property type="entry name" value="Aldolase_TIM"/>
</dbReference>
<dbReference type="GO" id="GO:0005777">
    <property type="term" value="C:peroxisome"/>
    <property type="evidence" value="ECO:0007669"/>
    <property type="project" value="UniProtKB-ARBA"/>
</dbReference>
<comment type="catalytic activity">
    <reaction evidence="5">
        <text>a (2S)-2-hydroxycarboxylate + O2 = a 2-oxocarboxylate + H2O2</text>
        <dbReference type="Rhea" id="RHEA:16789"/>
        <dbReference type="ChEBI" id="CHEBI:15379"/>
        <dbReference type="ChEBI" id="CHEBI:16240"/>
        <dbReference type="ChEBI" id="CHEBI:35179"/>
        <dbReference type="ChEBI" id="CHEBI:58123"/>
        <dbReference type="EC" id="1.1.3.15"/>
    </reaction>
    <physiologicalReaction direction="left-to-right" evidence="5">
        <dbReference type="Rhea" id="RHEA:16790"/>
    </physiologicalReaction>
</comment>
<dbReference type="AlphaFoldDB" id="A0A077ZHX7"/>
<keyword evidence="9" id="KW-1185">Reference proteome</keyword>
<protein>
    <submittedName>
        <fullName evidence="8">FMN dh and TroA domain containing protein</fullName>
    </submittedName>
</protein>
<dbReference type="InterPro" id="IPR006129">
    <property type="entry name" value="AdhesinB"/>
</dbReference>
<comment type="catalytic activity">
    <reaction evidence="6">
        <text>2-hydroxyoctanoate + O2 = 2-oxooctanoate + H2O2</text>
        <dbReference type="Rhea" id="RHEA:67940"/>
        <dbReference type="ChEBI" id="CHEBI:15379"/>
        <dbReference type="ChEBI" id="CHEBI:16240"/>
        <dbReference type="ChEBI" id="CHEBI:133514"/>
        <dbReference type="ChEBI" id="CHEBI:176689"/>
    </reaction>
    <physiologicalReaction direction="left-to-right" evidence="6">
        <dbReference type="Rhea" id="RHEA:67941"/>
    </physiologicalReaction>
</comment>
<reference evidence="8" key="1">
    <citation type="submission" date="2014-01" db="EMBL/GenBank/DDBJ databases">
        <authorList>
            <person name="Aslett M."/>
        </authorList>
    </citation>
    <scope>NUCLEOTIDE SEQUENCE</scope>
</reference>
<accession>A0A077ZHX7</accession>
<dbReference type="Gene3D" id="3.40.50.1980">
    <property type="entry name" value="Nitrogenase molybdenum iron protein domain"/>
    <property type="match status" value="2"/>
</dbReference>
<name>A0A077ZHX7_TRITR</name>
<dbReference type="InterPro" id="IPR006127">
    <property type="entry name" value="ZnuA-like"/>
</dbReference>